<keyword evidence="2" id="KW-1185">Reference proteome</keyword>
<accession>U7QGX9</accession>
<dbReference type="AlphaFoldDB" id="U7QGX9"/>
<reference evidence="1 2" key="1">
    <citation type="journal article" date="2013" name="Front. Microbiol.">
        <title>Comparative genomic analyses of the cyanobacterium, Lyngbya aestuarii BL J, a powerful hydrogen producer.</title>
        <authorList>
            <person name="Kothari A."/>
            <person name="Vaughn M."/>
            <person name="Garcia-Pichel F."/>
        </authorList>
    </citation>
    <scope>NUCLEOTIDE SEQUENCE [LARGE SCALE GENOMIC DNA]</scope>
    <source>
        <strain evidence="1 2">BL J</strain>
    </source>
</reference>
<protein>
    <submittedName>
        <fullName evidence="1">Uncharacterized protein</fullName>
    </submittedName>
</protein>
<proteinExistence type="predicted"/>
<dbReference type="Proteomes" id="UP000017127">
    <property type="component" value="Unassembled WGS sequence"/>
</dbReference>
<evidence type="ECO:0000313" key="1">
    <source>
        <dbReference type="EMBL" id="ERT07148.1"/>
    </source>
</evidence>
<sequence>MPDCWLELTRITATQLEVDCEQVELLSPTQTNNLAIETNFPKF</sequence>
<organism evidence="1 2">
    <name type="scientific">Lyngbya aestuarii BL J</name>
    <dbReference type="NCBI Taxonomy" id="1348334"/>
    <lineage>
        <taxon>Bacteria</taxon>
        <taxon>Bacillati</taxon>
        <taxon>Cyanobacteriota</taxon>
        <taxon>Cyanophyceae</taxon>
        <taxon>Oscillatoriophycideae</taxon>
        <taxon>Oscillatoriales</taxon>
        <taxon>Microcoleaceae</taxon>
        <taxon>Lyngbya</taxon>
    </lineage>
</organism>
<evidence type="ECO:0000313" key="2">
    <source>
        <dbReference type="Proteomes" id="UP000017127"/>
    </source>
</evidence>
<dbReference type="RefSeq" id="WP_023066641.1">
    <property type="nucleotide sequence ID" value="NZ_AUZM01000025.1"/>
</dbReference>
<comment type="caution">
    <text evidence="1">The sequence shown here is derived from an EMBL/GenBank/DDBJ whole genome shotgun (WGS) entry which is preliminary data.</text>
</comment>
<gene>
    <name evidence="1" type="ORF">M595_2901</name>
</gene>
<dbReference type="EMBL" id="AUZM01000025">
    <property type="protein sequence ID" value="ERT07148.1"/>
    <property type="molecule type" value="Genomic_DNA"/>
</dbReference>
<name>U7QGX9_9CYAN</name>